<keyword evidence="1" id="KW-1133">Transmembrane helix</keyword>
<sequence length="202" mass="20529">MHLRLSFLLLSLPLLAGAQAPPDSTVTATSVVAALPAAAVPSPPAALVAAAALPDTPRVALSAPDTALAALQRLSAAAREQRGRADAKRHFRPSRAIFWGSFGAGFVTPPAFIVTANPAVLLPLGGVAVLGAVGPSPERIRASAPRPQLLRDADYQRGYVRKASNKKVSRALVGWGVGATTAMVAVTVALVALFSGGISFGG</sequence>
<dbReference type="EMBL" id="QHKM01000002">
    <property type="protein sequence ID" value="RAK68142.1"/>
    <property type="molecule type" value="Genomic_DNA"/>
</dbReference>
<keyword evidence="2" id="KW-0732">Signal</keyword>
<accession>A0A328BL00</accession>
<gene>
    <name evidence="3" type="ORF">DLM85_08885</name>
</gene>
<proteinExistence type="predicted"/>
<reference evidence="4" key="1">
    <citation type="submission" date="2018-05" db="EMBL/GenBank/DDBJ databases">
        <authorList>
            <person name="Nie L."/>
        </authorList>
    </citation>
    <scope>NUCLEOTIDE SEQUENCE [LARGE SCALE GENOMIC DNA]</scope>
    <source>
        <strain evidence="4">NL</strain>
    </source>
</reference>
<protein>
    <submittedName>
        <fullName evidence="3">Uncharacterized protein</fullName>
    </submittedName>
</protein>
<feature type="transmembrane region" description="Helical" evidence="1">
    <location>
        <begin position="171"/>
        <end position="194"/>
    </location>
</feature>
<dbReference type="OrthoDB" id="1427164at2"/>
<evidence type="ECO:0000313" key="4">
    <source>
        <dbReference type="Proteomes" id="UP000248553"/>
    </source>
</evidence>
<dbReference type="AlphaFoldDB" id="A0A328BL00"/>
<dbReference type="Proteomes" id="UP000248553">
    <property type="component" value="Unassembled WGS sequence"/>
</dbReference>
<name>A0A328BL00_9BACT</name>
<evidence type="ECO:0000256" key="1">
    <source>
        <dbReference type="SAM" id="Phobius"/>
    </source>
</evidence>
<keyword evidence="1" id="KW-0472">Membrane</keyword>
<organism evidence="3 4">
    <name type="scientific">Hymenobacter edaphi</name>
    <dbReference type="NCBI Taxonomy" id="2211146"/>
    <lineage>
        <taxon>Bacteria</taxon>
        <taxon>Pseudomonadati</taxon>
        <taxon>Bacteroidota</taxon>
        <taxon>Cytophagia</taxon>
        <taxon>Cytophagales</taxon>
        <taxon>Hymenobacteraceae</taxon>
        <taxon>Hymenobacter</taxon>
    </lineage>
</organism>
<evidence type="ECO:0000313" key="3">
    <source>
        <dbReference type="EMBL" id="RAK68142.1"/>
    </source>
</evidence>
<keyword evidence="1" id="KW-0812">Transmembrane</keyword>
<evidence type="ECO:0000256" key="2">
    <source>
        <dbReference type="SAM" id="SignalP"/>
    </source>
</evidence>
<keyword evidence="4" id="KW-1185">Reference proteome</keyword>
<comment type="caution">
    <text evidence="3">The sequence shown here is derived from an EMBL/GenBank/DDBJ whole genome shotgun (WGS) entry which is preliminary data.</text>
</comment>
<feature type="chain" id="PRO_5016297538" evidence="2">
    <location>
        <begin position="21"/>
        <end position="202"/>
    </location>
</feature>
<feature type="transmembrane region" description="Helical" evidence="1">
    <location>
        <begin position="111"/>
        <end position="133"/>
    </location>
</feature>
<dbReference type="RefSeq" id="WP_111477755.1">
    <property type="nucleotide sequence ID" value="NZ_QHKM01000002.1"/>
</dbReference>
<feature type="signal peptide" evidence="2">
    <location>
        <begin position="1"/>
        <end position="20"/>
    </location>
</feature>